<evidence type="ECO:0000313" key="3">
    <source>
        <dbReference type="EnsemblMetazoa" id="XP_022655076"/>
    </source>
</evidence>
<name>A0A7M7JZE5_VARDE</name>
<evidence type="ECO:0000256" key="2">
    <source>
        <dbReference type="ARBA" id="ARBA00022737"/>
    </source>
</evidence>
<dbReference type="InterPro" id="IPR050216">
    <property type="entry name" value="LRR_domain-containing"/>
</dbReference>
<dbReference type="SUPFAM" id="SSF52075">
    <property type="entry name" value="Outer arm dynein light chain 1"/>
    <property type="match status" value="1"/>
</dbReference>
<reference evidence="3" key="1">
    <citation type="submission" date="2021-01" db="UniProtKB">
        <authorList>
            <consortium name="EnsemblMetazoa"/>
        </authorList>
    </citation>
    <scope>IDENTIFICATION</scope>
</reference>
<dbReference type="Gene3D" id="3.80.10.10">
    <property type="entry name" value="Ribonuclease Inhibitor"/>
    <property type="match status" value="1"/>
</dbReference>
<dbReference type="GeneID" id="111247862"/>
<evidence type="ECO:0000313" key="4">
    <source>
        <dbReference type="Proteomes" id="UP000594260"/>
    </source>
</evidence>
<keyword evidence="1" id="KW-0433">Leucine-rich repeat</keyword>
<dbReference type="PANTHER" id="PTHR48051:SF1">
    <property type="entry name" value="RAS SUPPRESSOR PROTEIN 1"/>
    <property type="match status" value="1"/>
</dbReference>
<dbReference type="PROSITE" id="PS51450">
    <property type="entry name" value="LRR"/>
    <property type="match status" value="2"/>
</dbReference>
<dbReference type="Proteomes" id="UP000594260">
    <property type="component" value="Unplaced"/>
</dbReference>
<dbReference type="AlphaFoldDB" id="A0A7M7JZE5"/>
<dbReference type="GO" id="GO:0005737">
    <property type="term" value="C:cytoplasm"/>
    <property type="evidence" value="ECO:0007669"/>
    <property type="project" value="TreeGrafter"/>
</dbReference>
<dbReference type="EnsemblMetazoa" id="XM_022799341">
    <property type="protein sequence ID" value="XP_022655076"/>
    <property type="gene ID" value="LOC111247862"/>
</dbReference>
<dbReference type="RefSeq" id="XP_022655076.1">
    <property type="nucleotide sequence ID" value="XM_022799341.1"/>
</dbReference>
<dbReference type="Pfam" id="PF13855">
    <property type="entry name" value="LRR_8"/>
    <property type="match status" value="1"/>
</dbReference>
<dbReference type="InterPro" id="IPR003591">
    <property type="entry name" value="Leu-rich_rpt_typical-subtyp"/>
</dbReference>
<keyword evidence="2" id="KW-0677">Repeat</keyword>
<dbReference type="PANTHER" id="PTHR48051">
    <property type="match status" value="1"/>
</dbReference>
<dbReference type="InterPro" id="IPR001611">
    <property type="entry name" value="Leu-rich_rpt"/>
</dbReference>
<sequence>MSCGMLITQRRPDDVVGVAGRGVVKVVHRCSNAAENQKLVYHLLRHTVVLHCNLSENVLRKIPPKLARKFSEITHLNLAHNRLASLPDELSELPHLEFLDVSSNDLMSVPWVIFRMKQLRILNLGGNHIVDIETELLRNLHADCEIHLENNPLSERSCQDLEKLAYYTGCRECEKIGKHCRHAVVWLFPYRGRRLHQLRCLYIYIYIYIYIYRERERETRWAKAT</sequence>
<accession>A0A7M7JZE5</accession>
<keyword evidence="4" id="KW-1185">Reference proteome</keyword>
<proteinExistence type="predicted"/>
<protein>
    <submittedName>
        <fullName evidence="3">Uncharacterized protein</fullName>
    </submittedName>
</protein>
<organism evidence="3 4">
    <name type="scientific">Varroa destructor</name>
    <name type="common">Honeybee mite</name>
    <dbReference type="NCBI Taxonomy" id="109461"/>
    <lineage>
        <taxon>Eukaryota</taxon>
        <taxon>Metazoa</taxon>
        <taxon>Ecdysozoa</taxon>
        <taxon>Arthropoda</taxon>
        <taxon>Chelicerata</taxon>
        <taxon>Arachnida</taxon>
        <taxon>Acari</taxon>
        <taxon>Parasitiformes</taxon>
        <taxon>Mesostigmata</taxon>
        <taxon>Gamasina</taxon>
        <taxon>Dermanyssoidea</taxon>
        <taxon>Varroidae</taxon>
        <taxon>Varroa</taxon>
    </lineage>
</organism>
<dbReference type="InterPro" id="IPR032675">
    <property type="entry name" value="LRR_dom_sf"/>
</dbReference>
<evidence type="ECO:0000256" key="1">
    <source>
        <dbReference type="ARBA" id="ARBA00022614"/>
    </source>
</evidence>
<dbReference type="SMART" id="SM00369">
    <property type="entry name" value="LRR_TYP"/>
    <property type="match status" value="2"/>
</dbReference>